<dbReference type="EMBL" id="JH712376">
    <property type="protein sequence ID" value="EFO17591.1"/>
    <property type="molecule type" value="Genomic_DNA"/>
</dbReference>
<protein>
    <submittedName>
        <fullName evidence="2">Uncharacterized protein</fullName>
    </submittedName>
</protein>
<reference evidence="2" key="1">
    <citation type="submission" date="2012-04" db="EMBL/GenBank/DDBJ databases">
        <title>The Genome Sequence of Loa loa.</title>
        <authorList>
            <consortium name="The Broad Institute Genome Sequencing Platform"/>
            <consortium name="Broad Institute Genome Sequencing Center for Infectious Disease"/>
            <person name="Nutman T.B."/>
            <person name="Fink D.L."/>
            <person name="Russ C."/>
            <person name="Young S."/>
            <person name="Zeng Q."/>
            <person name="Gargeya S."/>
            <person name="Alvarado L."/>
            <person name="Berlin A."/>
            <person name="Chapman S.B."/>
            <person name="Chen Z."/>
            <person name="Freedman E."/>
            <person name="Gellesch M."/>
            <person name="Goldberg J."/>
            <person name="Griggs A."/>
            <person name="Gujja S."/>
            <person name="Heilman E.R."/>
            <person name="Heiman D."/>
            <person name="Howarth C."/>
            <person name="Mehta T."/>
            <person name="Neiman D."/>
            <person name="Pearson M."/>
            <person name="Roberts A."/>
            <person name="Saif S."/>
            <person name="Shea T."/>
            <person name="Shenoy N."/>
            <person name="Sisk P."/>
            <person name="Stolte C."/>
            <person name="Sykes S."/>
            <person name="White J."/>
            <person name="Yandava C."/>
            <person name="Haas B."/>
            <person name="Henn M.R."/>
            <person name="Nusbaum C."/>
            <person name="Birren B."/>
        </authorList>
    </citation>
    <scope>NUCLEOTIDE SEQUENCE [LARGE SCALE GENOMIC DNA]</scope>
</reference>
<proteinExistence type="predicted"/>
<evidence type="ECO:0000313" key="2">
    <source>
        <dbReference type="EMBL" id="EFO17591.1"/>
    </source>
</evidence>
<dbReference type="CTD" id="9948356"/>
<dbReference type="InParanoid" id="A0A1S0TP36"/>
<name>A0A1S0TP36_LOALO</name>
<sequence>MCHTRVAKAIVFCVGTTIGKTGCRLVMQAPSPPLAYRETYSSLVTKSEEILDACFNLYGQAKHIHRENCAKWFSDRQGEANQCPYMDYTEVKESLLRIRELTVIAYQMLMRSGEKKEGGGKTMSCSSGHSSSNDHHALPVRTIYDTLSPFYRGNPFSVVTSSTHTHTRLNMHAHMHRDDISGDER</sequence>
<dbReference type="KEGG" id="loa:LOAG_10906"/>
<evidence type="ECO:0000256" key="1">
    <source>
        <dbReference type="SAM" id="MobiDB-lite"/>
    </source>
</evidence>
<accession>A0A1S0TP36</accession>
<gene>
    <name evidence="2" type="ORF">LOAG_10906</name>
</gene>
<dbReference type="GeneID" id="9948356"/>
<organism evidence="2">
    <name type="scientific">Loa loa</name>
    <name type="common">Eye worm</name>
    <name type="synonym">Filaria loa</name>
    <dbReference type="NCBI Taxonomy" id="7209"/>
    <lineage>
        <taxon>Eukaryota</taxon>
        <taxon>Metazoa</taxon>
        <taxon>Ecdysozoa</taxon>
        <taxon>Nematoda</taxon>
        <taxon>Chromadorea</taxon>
        <taxon>Rhabditida</taxon>
        <taxon>Spirurina</taxon>
        <taxon>Spiruromorpha</taxon>
        <taxon>Filarioidea</taxon>
        <taxon>Onchocercidae</taxon>
        <taxon>Loa</taxon>
    </lineage>
</organism>
<dbReference type="AlphaFoldDB" id="A0A1S0TP36"/>
<dbReference type="RefSeq" id="XP_003146477.1">
    <property type="nucleotide sequence ID" value="XM_003146429.1"/>
</dbReference>
<feature type="region of interest" description="Disordered" evidence="1">
    <location>
        <begin position="115"/>
        <end position="134"/>
    </location>
</feature>